<evidence type="ECO:0000256" key="1">
    <source>
        <dbReference type="SAM" id="Phobius"/>
    </source>
</evidence>
<feature type="transmembrane region" description="Helical" evidence="1">
    <location>
        <begin position="136"/>
        <end position="157"/>
    </location>
</feature>
<dbReference type="InterPro" id="IPR042150">
    <property type="entry name" value="MmRce1-like"/>
</dbReference>
<dbReference type="RefSeq" id="WP_166176390.1">
    <property type="nucleotide sequence ID" value="NZ_CP045119.1"/>
</dbReference>
<dbReference type="EMBL" id="CP045119">
    <property type="protein sequence ID" value="QIN83270.1"/>
    <property type="molecule type" value="Genomic_DNA"/>
</dbReference>
<keyword evidence="4" id="KW-1185">Reference proteome</keyword>
<accession>A0A6G8Q9V9</accession>
<feature type="transmembrane region" description="Helical" evidence="1">
    <location>
        <begin position="240"/>
        <end position="257"/>
    </location>
</feature>
<keyword evidence="1" id="KW-1133">Transmembrane helix</keyword>
<feature type="transmembrane region" description="Helical" evidence="1">
    <location>
        <begin position="104"/>
        <end position="124"/>
    </location>
</feature>
<feature type="domain" description="CAAX prenyl protease 2/Lysostaphin resistance protein A-like" evidence="2">
    <location>
        <begin position="143"/>
        <end position="252"/>
    </location>
</feature>
<dbReference type="PANTHER" id="PTHR35797">
    <property type="entry name" value="PROTEASE-RELATED"/>
    <property type="match status" value="1"/>
</dbReference>
<feature type="transmembrane region" description="Helical" evidence="1">
    <location>
        <begin position="269"/>
        <end position="289"/>
    </location>
</feature>
<dbReference type="Pfam" id="PF02517">
    <property type="entry name" value="Rce1-like"/>
    <property type="match status" value="1"/>
</dbReference>
<dbReference type="GO" id="GO:0006508">
    <property type="term" value="P:proteolysis"/>
    <property type="evidence" value="ECO:0007669"/>
    <property type="project" value="UniProtKB-KW"/>
</dbReference>
<reference evidence="3 4" key="1">
    <citation type="submission" date="2019-10" db="EMBL/GenBank/DDBJ databases">
        <title>Rubrobacter sp nov SCSIO 52090 isolated from a deep-sea sediment in the South China Sea.</title>
        <authorList>
            <person name="Chen R.W."/>
        </authorList>
    </citation>
    <scope>NUCLEOTIDE SEQUENCE [LARGE SCALE GENOMIC DNA]</scope>
    <source>
        <strain evidence="3 4">SCSIO 52909</strain>
    </source>
</reference>
<proteinExistence type="predicted"/>
<dbReference type="AlphaFoldDB" id="A0A6G8Q9V9"/>
<evidence type="ECO:0000313" key="3">
    <source>
        <dbReference type="EMBL" id="QIN83270.1"/>
    </source>
</evidence>
<dbReference type="Proteomes" id="UP000501452">
    <property type="component" value="Chromosome"/>
</dbReference>
<organism evidence="3 4">
    <name type="scientific">Rubrobacter tropicus</name>
    <dbReference type="NCBI Taxonomy" id="2653851"/>
    <lineage>
        <taxon>Bacteria</taxon>
        <taxon>Bacillati</taxon>
        <taxon>Actinomycetota</taxon>
        <taxon>Rubrobacteria</taxon>
        <taxon>Rubrobacterales</taxon>
        <taxon>Rubrobacteraceae</taxon>
        <taxon>Rubrobacter</taxon>
    </lineage>
</organism>
<feature type="transmembrane region" description="Helical" evidence="1">
    <location>
        <begin position="25"/>
        <end position="45"/>
    </location>
</feature>
<dbReference type="KEGG" id="rub:GBA63_11925"/>
<keyword evidence="3" id="KW-0378">Hydrolase</keyword>
<dbReference type="InterPro" id="IPR003675">
    <property type="entry name" value="Rce1/LyrA-like_dom"/>
</dbReference>
<feature type="transmembrane region" description="Helical" evidence="1">
    <location>
        <begin position="203"/>
        <end position="228"/>
    </location>
</feature>
<gene>
    <name evidence="3" type="ORF">GBA63_11925</name>
</gene>
<protein>
    <submittedName>
        <fullName evidence="3">CPBP family intramembrane metalloprotease</fullName>
    </submittedName>
</protein>
<keyword evidence="3" id="KW-0645">Protease</keyword>
<feature type="transmembrane region" description="Helical" evidence="1">
    <location>
        <begin position="177"/>
        <end position="197"/>
    </location>
</feature>
<name>A0A6G8Q9V9_9ACTN</name>
<feature type="transmembrane region" description="Helical" evidence="1">
    <location>
        <begin position="65"/>
        <end position="83"/>
    </location>
</feature>
<dbReference type="GO" id="GO:0080120">
    <property type="term" value="P:CAAX-box protein maturation"/>
    <property type="evidence" value="ECO:0007669"/>
    <property type="project" value="UniProtKB-ARBA"/>
</dbReference>
<sequence length="320" mass="34443">MSTTTANQPSAAPSPLRRVVARHPVTTFLLMAYAIGWTVFSPVILSEMGLISIPVEPSLMMVTSAASVLALALPALLVTVATGGRDGVRDLLARCLRWRVGIRWYLLALLGPLAATLLVSSAFLGLSPLEALVRKWPLLVSVFLPEILVPLVLIQLFEEAGWTGFMQNALQERRGPLLASLLVAPAFALMHLPLVLLDVPRGGFVPFVVGIAVQVALLTIIAVFFRVVIMWIYNRARRSVLIVALFHSSFNSATGSGDARFTSELVSGPAAMLVPVAVLVVLAVVILTFTRGRLSYKATYGERAVESSRGRGVERARVAP</sequence>
<evidence type="ECO:0000313" key="4">
    <source>
        <dbReference type="Proteomes" id="UP000501452"/>
    </source>
</evidence>
<keyword evidence="1" id="KW-0812">Transmembrane</keyword>
<dbReference type="PANTHER" id="PTHR35797:SF1">
    <property type="entry name" value="PROTEASE"/>
    <property type="match status" value="1"/>
</dbReference>
<evidence type="ECO:0000259" key="2">
    <source>
        <dbReference type="Pfam" id="PF02517"/>
    </source>
</evidence>
<keyword evidence="3" id="KW-0482">Metalloprotease</keyword>
<dbReference type="GO" id="GO:0004175">
    <property type="term" value="F:endopeptidase activity"/>
    <property type="evidence" value="ECO:0007669"/>
    <property type="project" value="UniProtKB-ARBA"/>
</dbReference>
<keyword evidence="1" id="KW-0472">Membrane</keyword>
<dbReference type="GO" id="GO:0008237">
    <property type="term" value="F:metallopeptidase activity"/>
    <property type="evidence" value="ECO:0007669"/>
    <property type="project" value="UniProtKB-KW"/>
</dbReference>